<dbReference type="Proteomes" id="UP000070394">
    <property type="component" value="Unassembled WGS sequence"/>
</dbReference>
<accession>A0A134A0G2</accession>
<dbReference type="OrthoDB" id="1858199at2"/>
<protein>
    <recommendedName>
        <fullName evidence="3">HPr domain-containing protein</fullName>
    </recommendedName>
</protein>
<evidence type="ECO:0008006" key="3">
    <source>
        <dbReference type="Google" id="ProtNLM"/>
    </source>
</evidence>
<dbReference type="SUPFAM" id="SSF55594">
    <property type="entry name" value="HPr-like"/>
    <property type="match status" value="1"/>
</dbReference>
<dbReference type="InterPro" id="IPR035895">
    <property type="entry name" value="HPr-like_sf"/>
</dbReference>
<name>A0A134A0G2_9FIRM</name>
<dbReference type="AlphaFoldDB" id="A0A134A0G2"/>
<organism evidence="1 2">
    <name type="scientific">Lachnoanaerobaculum saburreum</name>
    <dbReference type="NCBI Taxonomy" id="467210"/>
    <lineage>
        <taxon>Bacteria</taxon>
        <taxon>Bacillati</taxon>
        <taxon>Bacillota</taxon>
        <taxon>Clostridia</taxon>
        <taxon>Lachnospirales</taxon>
        <taxon>Lachnospiraceae</taxon>
        <taxon>Lachnoanaerobaculum</taxon>
    </lineage>
</organism>
<dbReference type="EMBL" id="LSDA01000002">
    <property type="protein sequence ID" value="KXB61153.1"/>
    <property type="molecule type" value="Genomic_DNA"/>
</dbReference>
<evidence type="ECO:0000313" key="1">
    <source>
        <dbReference type="EMBL" id="KXB61153.1"/>
    </source>
</evidence>
<dbReference type="STRING" id="467210.HMPREF1866_00094"/>
<comment type="caution">
    <text evidence="1">The sequence shown here is derived from an EMBL/GenBank/DDBJ whole genome shotgun (WGS) entry which is preliminary data.</text>
</comment>
<dbReference type="Gene3D" id="3.30.1340.10">
    <property type="entry name" value="HPr-like"/>
    <property type="match status" value="1"/>
</dbReference>
<dbReference type="RefSeq" id="WP_060930116.1">
    <property type="nucleotide sequence ID" value="NZ_KQ959772.1"/>
</dbReference>
<evidence type="ECO:0000313" key="2">
    <source>
        <dbReference type="Proteomes" id="UP000070394"/>
    </source>
</evidence>
<gene>
    <name evidence="1" type="ORF">HMPREF1866_00094</name>
</gene>
<sequence length="80" mass="9041">MKERKIRLKSVEDAKNFVKVTTGCDFDVDLYDNSIVIDAKSILGVLSLDLRHVLVVSYNGENEELEAFLDDHMNGIEKIA</sequence>
<proteinExistence type="predicted"/>
<reference evidence="2" key="1">
    <citation type="submission" date="2016-01" db="EMBL/GenBank/DDBJ databases">
        <authorList>
            <person name="Mitreva M."/>
            <person name="Pepin K.H."/>
            <person name="Mihindukulasuriya K.A."/>
            <person name="Fulton R."/>
            <person name="Fronick C."/>
            <person name="O'Laughlin M."/>
            <person name="Miner T."/>
            <person name="Herter B."/>
            <person name="Rosa B.A."/>
            <person name="Cordes M."/>
            <person name="Tomlinson C."/>
            <person name="Wollam A."/>
            <person name="Palsikar V.B."/>
            <person name="Mardis E.R."/>
            <person name="Wilson R.K."/>
        </authorList>
    </citation>
    <scope>NUCLEOTIDE SEQUENCE [LARGE SCALE GENOMIC DNA]</scope>
    <source>
        <strain evidence="2">DNF00896</strain>
    </source>
</reference>
<dbReference type="PATRIC" id="fig|467210.3.peg.93"/>
<keyword evidence="2" id="KW-1185">Reference proteome</keyword>